<proteinExistence type="predicted"/>
<evidence type="ECO:0000313" key="3">
    <source>
        <dbReference type="Proteomes" id="UP001305414"/>
    </source>
</evidence>
<feature type="compositionally biased region" description="Basic and acidic residues" evidence="1">
    <location>
        <begin position="54"/>
        <end position="67"/>
    </location>
</feature>
<dbReference type="EMBL" id="JAWHQM010000028">
    <property type="protein sequence ID" value="KAK5632910.1"/>
    <property type="molecule type" value="Genomic_DNA"/>
</dbReference>
<evidence type="ECO:0000313" key="2">
    <source>
        <dbReference type="EMBL" id="KAK5632910.1"/>
    </source>
</evidence>
<protein>
    <submittedName>
        <fullName evidence="2">Uncharacterized protein</fullName>
    </submittedName>
</protein>
<sequence>MCRSMEDMIRTRRATSRITTKSEPETPAYDNIPVTWSLESVNELESPLQLSTDQSHEKSHDTLKHDGTTYNPSEMTPLFMPSYMGMLSDIAREIKLP</sequence>
<feature type="region of interest" description="Disordered" evidence="1">
    <location>
        <begin position="1"/>
        <end position="30"/>
    </location>
</feature>
<gene>
    <name evidence="2" type="ORF">RRF57_008624</name>
</gene>
<accession>A0AAN7UI61</accession>
<comment type="caution">
    <text evidence="2">The sequence shown here is derived from an EMBL/GenBank/DDBJ whole genome shotgun (WGS) entry which is preliminary data.</text>
</comment>
<organism evidence="2 3">
    <name type="scientific">Xylaria bambusicola</name>
    <dbReference type="NCBI Taxonomy" id="326684"/>
    <lineage>
        <taxon>Eukaryota</taxon>
        <taxon>Fungi</taxon>
        <taxon>Dikarya</taxon>
        <taxon>Ascomycota</taxon>
        <taxon>Pezizomycotina</taxon>
        <taxon>Sordariomycetes</taxon>
        <taxon>Xylariomycetidae</taxon>
        <taxon>Xylariales</taxon>
        <taxon>Xylariaceae</taxon>
        <taxon>Xylaria</taxon>
    </lineage>
</organism>
<dbReference type="AlphaFoldDB" id="A0AAN7UI61"/>
<reference evidence="2 3" key="1">
    <citation type="submission" date="2023-10" db="EMBL/GenBank/DDBJ databases">
        <title>Draft genome sequence of Xylaria bambusicola isolate GMP-LS, the root and basal stem rot pathogen of sugarcane in Indonesia.</title>
        <authorList>
            <person name="Selvaraj P."/>
            <person name="Muralishankar V."/>
            <person name="Muruganantham S."/>
            <person name="Sp S."/>
            <person name="Haryani S."/>
            <person name="Lau K.J.X."/>
            <person name="Naqvi N.I."/>
        </authorList>
    </citation>
    <scope>NUCLEOTIDE SEQUENCE [LARGE SCALE GENOMIC DNA]</scope>
    <source>
        <strain evidence="2">GMP-LS</strain>
    </source>
</reference>
<feature type="compositionally biased region" description="Basic and acidic residues" evidence="1">
    <location>
        <begin position="1"/>
        <end position="10"/>
    </location>
</feature>
<name>A0AAN7UI61_9PEZI</name>
<evidence type="ECO:0000256" key="1">
    <source>
        <dbReference type="SAM" id="MobiDB-lite"/>
    </source>
</evidence>
<keyword evidence="3" id="KW-1185">Reference proteome</keyword>
<feature type="region of interest" description="Disordered" evidence="1">
    <location>
        <begin position="45"/>
        <end position="73"/>
    </location>
</feature>
<dbReference type="Proteomes" id="UP001305414">
    <property type="component" value="Unassembled WGS sequence"/>
</dbReference>